<sequence length="171" mass="19536">MINIKESQDSIVQEYKITVTQSVHIKSGSPTNGEEDSHSKDNSKPWKAPLRFLGHLVDSRFRRKLWGSAKRTKSVDHILQDKKDSSDTESKECNGFDITEDAYSSSESSSSESNDEDEMEEIEEWRPKKCTWKAPVARKISNNQKAQVDPALLAEIEEFEKMAAQYIKQHS</sequence>
<dbReference type="EMBL" id="BPLQ01011222">
    <property type="protein sequence ID" value="GIY56760.1"/>
    <property type="molecule type" value="Genomic_DNA"/>
</dbReference>
<dbReference type="AlphaFoldDB" id="A0AAV4UGR6"/>
<evidence type="ECO:0000313" key="2">
    <source>
        <dbReference type="EMBL" id="GIY56760.1"/>
    </source>
</evidence>
<feature type="compositionally biased region" description="Basic and acidic residues" evidence="1">
    <location>
        <begin position="35"/>
        <end position="44"/>
    </location>
</feature>
<feature type="region of interest" description="Disordered" evidence="1">
    <location>
        <begin position="22"/>
        <end position="46"/>
    </location>
</feature>
<keyword evidence="3" id="KW-1185">Reference proteome</keyword>
<proteinExistence type="predicted"/>
<reference evidence="2 3" key="1">
    <citation type="submission" date="2021-06" db="EMBL/GenBank/DDBJ databases">
        <title>Caerostris darwini draft genome.</title>
        <authorList>
            <person name="Kono N."/>
            <person name="Arakawa K."/>
        </authorList>
    </citation>
    <scope>NUCLEOTIDE SEQUENCE [LARGE SCALE GENOMIC DNA]</scope>
</reference>
<protein>
    <submittedName>
        <fullName evidence="2">Uncharacterized protein</fullName>
    </submittedName>
</protein>
<evidence type="ECO:0000313" key="3">
    <source>
        <dbReference type="Proteomes" id="UP001054837"/>
    </source>
</evidence>
<feature type="region of interest" description="Disordered" evidence="1">
    <location>
        <begin position="69"/>
        <end position="127"/>
    </location>
</feature>
<accession>A0AAV4UGR6</accession>
<organism evidence="2 3">
    <name type="scientific">Caerostris darwini</name>
    <dbReference type="NCBI Taxonomy" id="1538125"/>
    <lineage>
        <taxon>Eukaryota</taxon>
        <taxon>Metazoa</taxon>
        <taxon>Ecdysozoa</taxon>
        <taxon>Arthropoda</taxon>
        <taxon>Chelicerata</taxon>
        <taxon>Arachnida</taxon>
        <taxon>Araneae</taxon>
        <taxon>Araneomorphae</taxon>
        <taxon>Entelegynae</taxon>
        <taxon>Araneoidea</taxon>
        <taxon>Araneidae</taxon>
        <taxon>Caerostris</taxon>
    </lineage>
</organism>
<comment type="caution">
    <text evidence="2">The sequence shown here is derived from an EMBL/GenBank/DDBJ whole genome shotgun (WGS) entry which is preliminary data.</text>
</comment>
<gene>
    <name evidence="2" type="primary">AVEN_33990_1</name>
    <name evidence="2" type="ORF">CDAR_218661</name>
</gene>
<feature type="compositionally biased region" description="Polar residues" evidence="1">
    <location>
        <begin position="22"/>
        <end position="32"/>
    </location>
</feature>
<feature type="compositionally biased region" description="Basic and acidic residues" evidence="1">
    <location>
        <begin position="73"/>
        <end position="94"/>
    </location>
</feature>
<evidence type="ECO:0000256" key="1">
    <source>
        <dbReference type="SAM" id="MobiDB-lite"/>
    </source>
</evidence>
<name>A0AAV4UGR6_9ARAC</name>
<dbReference type="Proteomes" id="UP001054837">
    <property type="component" value="Unassembled WGS sequence"/>
</dbReference>
<feature type="compositionally biased region" description="Acidic residues" evidence="1">
    <location>
        <begin position="113"/>
        <end position="123"/>
    </location>
</feature>